<evidence type="ECO:0000256" key="5">
    <source>
        <dbReference type="ARBA" id="ARBA00023136"/>
    </source>
</evidence>
<organism evidence="7 8">
    <name type="scientific">Reticulomyxa filosa</name>
    <dbReference type="NCBI Taxonomy" id="46433"/>
    <lineage>
        <taxon>Eukaryota</taxon>
        <taxon>Sar</taxon>
        <taxon>Rhizaria</taxon>
        <taxon>Retaria</taxon>
        <taxon>Foraminifera</taxon>
        <taxon>Monothalamids</taxon>
        <taxon>Reticulomyxidae</taxon>
        <taxon>Reticulomyxa</taxon>
    </lineage>
</organism>
<dbReference type="GO" id="GO:0005524">
    <property type="term" value="F:ATP binding"/>
    <property type="evidence" value="ECO:0007669"/>
    <property type="project" value="InterPro"/>
</dbReference>
<evidence type="ECO:0000313" key="7">
    <source>
        <dbReference type="EMBL" id="ETO35416.1"/>
    </source>
</evidence>
<evidence type="ECO:0000256" key="2">
    <source>
        <dbReference type="ARBA" id="ARBA00022448"/>
    </source>
</evidence>
<dbReference type="InterPro" id="IPR027417">
    <property type="entry name" value="P-loop_NTPase"/>
</dbReference>
<dbReference type="InterPro" id="IPR050835">
    <property type="entry name" value="ABC_transporter_sub-D"/>
</dbReference>
<dbReference type="OrthoDB" id="422637at2759"/>
<evidence type="ECO:0000259" key="6">
    <source>
        <dbReference type="Pfam" id="PF00005"/>
    </source>
</evidence>
<dbReference type="InterPro" id="IPR003439">
    <property type="entry name" value="ABC_transporter-like_ATP-bd"/>
</dbReference>
<dbReference type="GO" id="GO:0015910">
    <property type="term" value="P:long-chain fatty acid import into peroxisome"/>
    <property type="evidence" value="ECO:0007669"/>
    <property type="project" value="TreeGrafter"/>
</dbReference>
<dbReference type="AlphaFoldDB" id="X6PB81"/>
<dbReference type="Pfam" id="PF00005">
    <property type="entry name" value="ABC_tran"/>
    <property type="match status" value="1"/>
</dbReference>
<evidence type="ECO:0000256" key="1">
    <source>
        <dbReference type="ARBA" id="ARBA00008575"/>
    </source>
</evidence>
<dbReference type="PANTHER" id="PTHR11384:SF67">
    <property type="entry name" value="ATP-BINDING CASSETTE SUB-FAMILY D MEMBER 1"/>
    <property type="match status" value="1"/>
</dbReference>
<dbReference type="GO" id="GO:0005324">
    <property type="term" value="F:long-chain fatty acid transmembrane transporter activity"/>
    <property type="evidence" value="ECO:0007669"/>
    <property type="project" value="TreeGrafter"/>
</dbReference>
<evidence type="ECO:0000313" key="8">
    <source>
        <dbReference type="Proteomes" id="UP000023152"/>
    </source>
</evidence>
<gene>
    <name evidence="7" type="ORF">RFI_01647</name>
</gene>
<keyword evidence="5" id="KW-0472">Membrane</keyword>
<comment type="similarity">
    <text evidence="1">Belongs to the ABC transporter superfamily. ABCD family. Peroxisomal fatty acyl CoA transporter (TC 3.A.1.203) subfamily.</text>
</comment>
<dbReference type="GO" id="GO:0006635">
    <property type="term" value="P:fatty acid beta-oxidation"/>
    <property type="evidence" value="ECO:0007669"/>
    <property type="project" value="TreeGrafter"/>
</dbReference>
<feature type="domain" description="ABC transporter" evidence="6">
    <location>
        <begin position="9"/>
        <end position="42"/>
    </location>
</feature>
<evidence type="ECO:0000256" key="4">
    <source>
        <dbReference type="ARBA" id="ARBA00022989"/>
    </source>
</evidence>
<keyword evidence="8" id="KW-1185">Reference proteome</keyword>
<dbReference type="GO" id="GO:0016887">
    <property type="term" value="F:ATP hydrolysis activity"/>
    <property type="evidence" value="ECO:0007669"/>
    <property type="project" value="InterPro"/>
</dbReference>
<dbReference type="SUPFAM" id="SSF52540">
    <property type="entry name" value="P-loop containing nucleoside triphosphate hydrolases"/>
    <property type="match status" value="1"/>
</dbReference>
<accession>X6PB81</accession>
<keyword evidence="3" id="KW-0812">Transmembrane</keyword>
<evidence type="ECO:0000256" key="3">
    <source>
        <dbReference type="ARBA" id="ARBA00022692"/>
    </source>
</evidence>
<dbReference type="Proteomes" id="UP000023152">
    <property type="component" value="Unassembled WGS sequence"/>
</dbReference>
<dbReference type="GO" id="GO:0007031">
    <property type="term" value="P:peroxisome organization"/>
    <property type="evidence" value="ECO:0007669"/>
    <property type="project" value="TreeGrafter"/>
</dbReference>
<dbReference type="PANTHER" id="PTHR11384">
    <property type="entry name" value="ATP-BINDING CASSETTE, SUB-FAMILY D MEMBER"/>
    <property type="match status" value="1"/>
</dbReference>
<proteinExistence type="inferred from homology"/>
<dbReference type="EMBL" id="ASPP01001617">
    <property type="protein sequence ID" value="ETO35416.1"/>
    <property type="molecule type" value="Genomic_DNA"/>
</dbReference>
<keyword evidence="4" id="KW-1133">Transmembrane helix</keyword>
<protein>
    <submittedName>
        <fullName evidence="7">Peroxisomal membrane protein</fullName>
    </submittedName>
</protein>
<feature type="non-terminal residue" evidence="7">
    <location>
        <position position="1"/>
    </location>
</feature>
<keyword evidence="2" id="KW-0813">Transport</keyword>
<dbReference type="GO" id="GO:0005778">
    <property type="term" value="C:peroxisomal membrane"/>
    <property type="evidence" value="ECO:0007669"/>
    <property type="project" value="TreeGrafter"/>
</dbReference>
<name>X6PB81_RETFI</name>
<reference evidence="7 8" key="1">
    <citation type="journal article" date="2013" name="Curr. Biol.">
        <title>The Genome of the Foraminiferan Reticulomyxa filosa.</title>
        <authorList>
            <person name="Glockner G."/>
            <person name="Hulsmann N."/>
            <person name="Schleicher M."/>
            <person name="Noegel A.A."/>
            <person name="Eichinger L."/>
            <person name="Gallinger C."/>
            <person name="Pawlowski J."/>
            <person name="Sierra R."/>
            <person name="Euteneuer U."/>
            <person name="Pillet L."/>
            <person name="Moustafa A."/>
            <person name="Platzer M."/>
            <person name="Groth M."/>
            <person name="Szafranski K."/>
            <person name="Schliwa M."/>
        </authorList>
    </citation>
    <scope>NUCLEOTIDE SEQUENCE [LARGE SCALE GENOMIC DNA]</scope>
</reference>
<dbReference type="Gene3D" id="3.40.50.300">
    <property type="entry name" value="P-loop containing nucleotide triphosphate hydrolases"/>
    <property type="match status" value="1"/>
</dbReference>
<dbReference type="GO" id="GO:0042626">
    <property type="term" value="F:ATPase-coupled transmembrane transporter activity"/>
    <property type="evidence" value="ECO:0007669"/>
    <property type="project" value="TreeGrafter"/>
</dbReference>
<dbReference type="GO" id="GO:0042760">
    <property type="term" value="P:very long-chain fatty acid catabolic process"/>
    <property type="evidence" value="ECO:0007669"/>
    <property type="project" value="TreeGrafter"/>
</dbReference>
<sequence>RLTWDTVSNWLDELSGGQKQRVAMARVFYHRPKFAILDECTSGVDPLGEQTLYTLCKQKYKITLLTISHRISVWDYHDYMLDLDPADSKDYEDANDESNHVSNKVEYRFERMADYKRIKASQLHKRFFSSKHFFFLKKPFLACYLILKFFLSHVLNCLSPNHFSTNVKRIFYSKKKCLDDICSWANFTLILKHFFDPFEISLLINVEVDVFYVSPFL</sequence>
<comment type="caution">
    <text evidence="7">The sequence shown here is derived from an EMBL/GenBank/DDBJ whole genome shotgun (WGS) entry which is preliminary data.</text>
</comment>